<evidence type="ECO:0000256" key="1">
    <source>
        <dbReference type="SAM" id="MobiDB-lite"/>
    </source>
</evidence>
<accession>A0A2N5TAC2</accession>
<evidence type="ECO:0000313" key="2">
    <source>
        <dbReference type="EMBL" id="PLW22380.1"/>
    </source>
</evidence>
<organism evidence="2 3">
    <name type="scientific">Puccinia coronata f. sp. avenae</name>
    <dbReference type="NCBI Taxonomy" id="200324"/>
    <lineage>
        <taxon>Eukaryota</taxon>
        <taxon>Fungi</taxon>
        <taxon>Dikarya</taxon>
        <taxon>Basidiomycota</taxon>
        <taxon>Pucciniomycotina</taxon>
        <taxon>Pucciniomycetes</taxon>
        <taxon>Pucciniales</taxon>
        <taxon>Pucciniaceae</taxon>
        <taxon>Puccinia</taxon>
    </lineage>
</organism>
<dbReference type="Proteomes" id="UP000235388">
    <property type="component" value="Unassembled WGS sequence"/>
</dbReference>
<proteinExistence type="predicted"/>
<dbReference type="EMBL" id="PGCJ01000762">
    <property type="protein sequence ID" value="PLW22380.1"/>
    <property type="molecule type" value="Genomic_DNA"/>
</dbReference>
<keyword evidence="3" id="KW-1185">Reference proteome</keyword>
<feature type="region of interest" description="Disordered" evidence="1">
    <location>
        <begin position="22"/>
        <end position="55"/>
    </location>
</feature>
<gene>
    <name evidence="2" type="ORF">PCANC_25197</name>
</gene>
<comment type="caution">
    <text evidence="2">The sequence shown here is derived from an EMBL/GenBank/DDBJ whole genome shotgun (WGS) entry which is preliminary data.</text>
</comment>
<evidence type="ECO:0000313" key="3">
    <source>
        <dbReference type="Proteomes" id="UP000235388"/>
    </source>
</evidence>
<protein>
    <submittedName>
        <fullName evidence="2">Uncharacterized protein</fullName>
    </submittedName>
</protein>
<dbReference type="AlphaFoldDB" id="A0A2N5TAC2"/>
<sequence length="122" mass="13728">MNQLAKKKPRTRDRVRWHCTVRPKPVPAGQTGLPNQFPADGDRSHPGTYRTGQSDRLAQASVGPCWSDHRSNTAVVALLNQPCSTSQCRQCERKPLFFPNSHVCIETPMLSRTISHRVQHTT</sequence>
<name>A0A2N5TAC2_9BASI</name>
<reference evidence="2 3" key="1">
    <citation type="submission" date="2017-11" db="EMBL/GenBank/DDBJ databases">
        <title>De novo assembly and phasing of dikaryotic genomes from two isolates of Puccinia coronata f. sp. avenae, the causal agent of oat crown rust.</title>
        <authorList>
            <person name="Miller M.E."/>
            <person name="Zhang Y."/>
            <person name="Omidvar V."/>
            <person name="Sperschneider J."/>
            <person name="Schwessinger B."/>
            <person name="Raley C."/>
            <person name="Palmer J.M."/>
            <person name="Garnica D."/>
            <person name="Upadhyaya N."/>
            <person name="Rathjen J."/>
            <person name="Taylor J.M."/>
            <person name="Park R.F."/>
            <person name="Dodds P.N."/>
            <person name="Hirsch C.D."/>
            <person name="Kianian S.F."/>
            <person name="Figueroa M."/>
        </authorList>
    </citation>
    <scope>NUCLEOTIDE SEQUENCE [LARGE SCALE GENOMIC DNA]</scope>
    <source>
        <strain evidence="2">12NC29</strain>
    </source>
</reference>